<evidence type="ECO:0000313" key="2">
    <source>
        <dbReference type="EMBL" id="PMP84486.1"/>
    </source>
</evidence>
<accession>A0A2J6XA84</accession>
<name>A0A2J6XA84_9CHLR</name>
<dbReference type="PANTHER" id="PTHR35024">
    <property type="entry name" value="HYPOTHETICAL CYTOSOLIC PROTEIN"/>
    <property type="match status" value="1"/>
</dbReference>
<sequence length="145" mass="15401">MWRRIARMFGSNRKSAQPQPVVNGRAETVIGANTRFVGTLNAEGNVRIDGAVEGDIEVVGNLIIGETGRVIATIKARNVHVSGAVKGQITALEQLEISPTGKVWGDITTAALHIEPGGLFRGQSSMTTNIEEPLLLEAPRSSSEA</sequence>
<dbReference type="Pfam" id="PF04519">
    <property type="entry name" value="Bactofilin"/>
    <property type="match status" value="1"/>
</dbReference>
<evidence type="ECO:0000313" key="3">
    <source>
        <dbReference type="Proteomes" id="UP000243376"/>
    </source>
</evidence>
<evidence type="ECO:0008006" key="4">
    <source>
        <dbReference type="Google" id="ProtNLM"/>
    </source>
</evidence>
<reference evidence="2 3" key="1">
    <citation type="submission" date="2018-01" db="EMBL/GenBank/DDBJ databases">
        <title>Metagenomic assembled genomes from two thermal pools in the Uzon Caldera, Kamchatka, Russia.</title>
        <authorList>
            <person name="Wilkins L."/>
            <person name="Ettinger C."/>
        </authorList>
    </citation>
    <scope>NUCLEOTIDE SEQUENCE [LARGE SCALE GENOMIC DNA]</scope>
    <source>
        <strain evidence="2">ZAV-02</strain>
    </source>
</reference>
<evidence type="ECO:0000256" key="1">
    <source>
        <dbReference type="ARBA" id="ARBA00044755"/>
    </source>
</evidence>
<proteinExistence type="inferred from homology"/>
<comment type="similarity">
    <text evidence="1">Belongs to the bactofilin family.</text>
</comment>
<organism evidence="2 3">
    <name type="scientific">Chloroflexus aggregans</name>
    <dbReference type="NCBI Taxonomy" id="152260"/>
    <lineage>
        <taxon>Bacteria</taxon>
        <taxon>Bacillati</taxon>
        <taxon>Chloroflexota</taxon>
        <taxon>Chloroflexia</taxon>
        <taxon>Chloroflexales</taxon>
        <taxon>Chloroflexineae</taxon>
        <taxon>Chloroflexaceae</taxon>
        <taxon>Chloroflexus</taxon>
    </lineage>
</organism>
<dbReference type="AlphaFoldDB" id="A0A2J6XA84"/>
<gene>
    <name evidence="2" type="ORF">C0184_03630</name>
</gene>
<dbReference type="Proteomes" id="UP000243376">
    <property type="component" value="Unassembled WGS sequence"/>
</dbReference>
<protein>
    <recommendedName>
        <fullName evidence="4">Polymer-forming cytoskeletal protein</fullName>
    </recommendedName>
</protein>
<dbReference type="PANTHER" id="PTHR35024:SF4">
    <property type="entry name" value="POLYMER-FORMING CYTOSKELETAL PROTEIN"/>
    <property type="match status" value="1"/>
</dbReference>
<dbReference type="EMBL" id="PNIQ01000240">
    <property type="protein sequence ID" value="PMP84486.1"/>
    <property type="molecule type" value="Genomic_DNA"/>
</dbReference>
<comment type="caution">
    <text evidence="2">The sequence shown here is derived from an EMBL/GenBank/DDBJ whole genome shotgun (WGS) entry which is preliminary data.</text>
</comment>
<dbReference type="InterPro" id="IPR007607">
    <property type="entry name" value="BacA/B"/>
</dbReference>